<feature type="transmembrane region" description="Helical" evidence="1">
    <location>
        <begin position="114"/>
        <end position="134"/>
    </location>
</feature>
<keyword evidence="3" id="KW-1185">Reference proteome</keyword>
<feature type="transmembrane region" description="Helical" evidence="1">
    <location>
        <begin position="72"/>
        <end position="94"/>
    </location>
</feature>
<dbReference type="EMBL" id="CP045121">
    <property type="protein sequence ID" value="QIN78365.1"/>
    <property type="molecule type" value="Genomic_DNA"/>
</dbReference>
<dbReference type="Proteomes" id="UP000502706">
    <property type="component" value="Chromosome"/>
</dbReference>
<keyword evidence="1" id="KW-0812">Transmembrane</keyword>
<reference evidence="2 3" key="1">
    <citation type="submission" date="2019-10" db="EMBL/GenBank/DDBJ databases">
        <title>Rubrobacter sp nov SCSIO 52915 isolated from a deep-sea sediment in the South China Sea.</title>
        <authorList>
            <person name="Chen R.W."/>
        </authorList>
    </citation>
    <scope>NUCLEOTIDE SEQUENCE [LARGE SCALE GENOMIC DNA]</scope>
    <source>
        <strain evidence="2 3">SCSIO 52915</strain>
    </source>
</reference>
<feature type="transmembrane region" description="Helical" evidence="1">
    <location>
        <begin position="38"/>
        <end position="60"/>
    </location>
</feature>
<keyword evidence="1" id="KW-1133">Transmembrane helix</keyword>
<evidence type="ECO:0000313" key="3">
    <source>
        <dbReference type="Proteomes" id="UP000502706"/>
    </source>
</evidence>
<dbReference type="RefSeq" id="WP_166396040.1">
    <property type="nucleotide sequence ID" value="NZ_CP045121.1"/>
</dbReference>
<dbReference type="AlphaFoldDB" id="A0A6G8PW18"/>
<evidence type="ECO:0000256" key="1">
    <source>
        <dbReference type="SAM" id="Phobius"/>
    </source>
</evidence>
<protein>
    <submittedName>
        <fullName evidence="2">Uncharacterized protein</fullName>
    </submittedName>
</protein>
<feature type="transmembrane region" description="Helical" evidence="1">
    <location>
        <begin position="7"/>
        <end position="26"/>
    </location>
</feature>
<proteinExistence type="predicted"/>
<keyword evidence="1" id="KW-0472">Membrane</keyword>
<accession>A0A6G8PW18</accession>
<gene>
    <name evidence="2" type="ORF">GBA65_07330</name>
</gene>
<dbReference type="KEGG" id="rmar:GBA65_07330"/>
<evidence type="ECO:0000313" key="2">
    <source>
        <dbReference type="EMBL" id="QIN78365.1"/>
    </source>
</evidence>
<organism evidence="2 3">
    <name type="scientific">Rubrobacter marinus</name>
    <dbReference type="NCBI Taxonomy" id="2653852"/>
    <lineage>
        <taxon>Bacteria</taxon>
        <taxon>Bacillati</taxon>
        <taxon>Actinomycetota</taxon>
        <taxon>Rubrobacteria</taxon>
        <taxon>Rubrobacterales</taxon>
        <taxon>Rubrobacteraceae</taxon>
        <taxon>Rubrobacter</taxon>
    </lineage>
</organism>
<name>A0A6G8PW18_9ACTN</name>
<sequence>MAIGWTAAVLAGIVISTLLRLLYGLLLGPEVERGSFTAAAVVVSLVAGFLSYLLGGYLAARSARYSGQKHGTLAAFAGLTVGIILTLILTPFEIVFAEGVALPPSCFGLTGDSVSAGLALFAINVFGALVGGTIGEPLHTDG</sequence>